<proteinExistence type="predicted"/>
<reference evidence="12" key="3">
    <citation type="submission" date="2025-09" db="UniProtKB">
        <authorList>
            <consortium name="Ensembl"/>
        </authorList>
    </citation>
    <scope>IDENTIFICATION</scope>
</reference>
<reference evidence="13" key="1">
    <citation type="submission" date="2003-08" db="EMBL/GenBank/DDBJ databases">
        <authorList>
            <person name="Birren B."/>
            <person name="Nusbaum C."/>
            <person name="Abebe A."/>
            <person name="Abouelleil A."/>
            <person name="Adekoya E."/>
            <person name="Ait-zahra M."/>
            <person name="Allen N."/>
            <person name="Allen T."/>
            <person name="An P."/>
            <person name="Anderson M."/>
            <person name="Anderson S."/>
            <person name="Arachchi H."/>
            <person name="Armbruster J."/>
            <person name="Bachantsang P."/>
            <person name="Baldwin J."/>
            <person name="Barry A."/>
            <person name="Bayul T."/>
            <person name="Blitshsteyn B."/>
            <person name="Bloom T."/>
            <person name="Blye J."/>
            <person name="Boguslavskiy L."/>
            <person name="Borowsky M."/>
            <person name="Boukhgalter B."/>
            <person name="Brunache A."/>
            <person name="Butler J."/>
            <person name="Calixte N."/>
            <person name="Calvo S."/>
            <person name="Camarata J."/>
            <person name="Campo K."/>
            <person name="Chang J."/>
            <person name="Cheshatsang Y."/>
            <person name="Citroen M."/>
            <person name="Collymore A."/>
            <person name="Considine T."/>
            <person name="Cook A."/>
            <person name="Cooke P."/>
            <person name="Corum B."/>
            <person name="Cuomo C."/>
            <person name="David R."/>
            <person name="Dawoe T."/>
            <person name="Degray S."/>
            <person name="Dodge S."/>
            <person name="Dooley K."/>
            <person name="Dorje P."/>
            <person name="Dorjee K."/>
            <person name="Dorris L."/>
            <person name="Duffey N."/>
            <person name="Dupes A."/>
            <person name="Elkins T."/>
            <person name="Engels R."/>
            <person name="Erickson J."/>
            <person name="Farina A."/>
            <person name="Faro S."/>
            <person name="Ferreira P."/>
            <person name="Fischer H."/>
            <person name="Fitzgerald M."/>
            <person name="Foley K."/>
            <person name="Gage D."/>
            <person name="Galagan J."/>
            <person name="Gearin G."/>
            <person name="Gnerre S."/>
            <person name="Gnirke A."/>
            <person name="Goyette A."/>
            <person name="Graham J."/>
            <person name="Grandbois E."/>
            <person name="Gyaltsen K."/>
            <person name="Hafez N."/>
            <person name="Hagopian D."/>
            <person name="Hagos B."/>
            <person name="Hall J."/>
            <person name="Hatcher B."/>
            <person name="Heller A."/>
            <person name="Higgins H."/>
            <person name="Honan T."/>
            <person name="Horn A."/>
            <person name="Houde N."/>
            <person name="Hughes L."/>
            <person name="Hulme W."/>
            <person name="Husby E."/>
            <person name="Iliev I."/>
            <person name="Jaffe D."/>
            <person name="Jones C."/>
            <person name="Kamal M."/>
            <person name="Kamat A."/>
            <person name="Kamvysselis M."/>
            <person name="Karlsson E."/>
            <person name="Kells C."/>
            <person name="Kieu A."/>
            <person name="Kisner P."/>
            <person name="Kodira C."/>
            <person name="Kulbokas E."/>
            <person name="Labutti K."/>
            <person name="Lama D."/>
            <person name="Landers T."/>
            <person name="Leger J."/>
            <person name="Levine S."/>
            <person name="Lewis D."/>
            <person name="Lewis T."/>
            <person name="Lindblad-toh K."/>
            <person name="Liu X."/>
            <person name="Lokyitsang T."/>
            <person name="Lokyitsang Y."/>
            <person name="Lucien O."/>
            <person name="Lui A."/>
            <person name="Ma L.J."/>
            <person name="Mabbitt R."/>
            <person name="Macdonald J."/>
            <person name="Maclean C."/>
            <person name="Major J."/>
            <person name="Manning J."/>
            <person name="Marabella R."/>
            <person name="Maru K."/>
            <person name="Matthews C."/>
            <person name="Mauceli E."/>
            <person name="Mccarthy M."/>
            <person name="Mcdonough S."/>
            <person name="Mcghee T."/>
            <person name="Meldrim J."/>
            <person name="Meneus L."/>
            <person name="Mesirov J."/>
            <person name="Mihalev A."/>
            <person name="Mihova T."/>
            <person name="Mikkelsen T."/>
            <person name="Mlenga V."/>
            <person name="Moru K."/>
            <person name="Mozes J."/>
            <person name="Mulrain L."/>
            <person name="Munson G."/>
            <person name="Naylor J."/>
            <person name="Newes C."/>
            <person name="Nguyen C."/>
            <person name="Nguyen N."/>
            <person name="Nguyen T."/>
            <person name="Nicol R."/>
            <person name="Nielsen C."/>
            <person name="Nizzari M."/>
            <person name="Norbu C."/>
            <person name="Norbu N."/>
            <person name="O'donnell P."/>
            <person name="Okoawo O."/>
            <person name="O'leary S."/>
            <person name="Omotosho B."/>
            <person name="O'neill K."/>
            <person name="Osman S."/>
            <person name="Parker S."/>
            <person name="Perrin D."/>
            <person name="Phunkhang P."/>
            <person name="Piqani B."/>
            <person name="Purcell S."/>
            <person name="Rachupka T."/>
            <person name="Ramasamy U."/>
            <person name="Rameau R."/>
            <person name="Ray V."/>
            <person name="Raymond C."/>
            <person name="Retta R."/>
            <person name="Richardson S."/>
            <person name="Rise C."/>
            <person name="Rodriguez J."/>
            <person name="Rogers J."/>
            <person name="Rogov P."/>
            <person name="Rutman M."/>
            <person name="Schupbach R."/>
            <person name="Seaman C."/>
            <person name="Settipalli S."/>
            <person name="Sharpe T."/>
            <person name="Sheridan J."/>
            <person name="Sherpa N."/>
            <person name="Shi J."/>
            <person name="Smirnov S."/>
            <person name="Smith C."/>
            <person name="Sougnez C."/>
            <person name="Spencer B."/>
            <person name="Stalker J."/>
            <person name="Stange-thomann N."/>
            <person name="Stavropoulos S."/>
            <person name="Stetson K."/>
            <person name="Stone C."/>
            <person name="Stone S."/>
            <person name="Stubbs M."/>
            <person name="Talamas J."/>
            <person name="Tchuinga P."/>
            <person name="Tenzing P."/>
            <person name="Tesfaye S."/>
            <person name="Theodore J."/>
            <person name="Thoulutsang Y."/>
            <person name="Topham K."/>
            <person name="Towey S."/>
            <person name="Tsamla T."/>
            <person name="Tsomo N."/>
            <person name="Vallee D."/>
            <person name="Vassiliev H."/>
            <person name="Venkataraman V."/>
            <person name="Vinson J."/>
            <person name="Vo A."/>
            <person name="Wade C."/>
            <person name="Wang S."/>
            <person name="Wangchuk T."/>
            <person name="Wangdi T."/>
            <person name="Whittaker C."/>
            <person name="Wilkinson J."/>
            <person name="Wu Y."/>
            <person name="Wyman D."/>
            <person name="Yadav S."/>
            <person name="Yang S."/>
            <person name="Yang X."/>
            <person name="Yeager S."/>
            <person name="Yee E."/>
            <person name="Young G."/>
            <person name="Zainoun J."/>
            <person name="Zembeck L."/>
            <person name="Zimmer A."/>
            <person name="Zody M."/>
            <person name="Lander E."/>
        </authorList>
    </citation>
    <scope>NUCLEOTIDE SEQUENCE [LARGE SCALE GENOMIC DNA]</scope>
</reference>
<evidence type="ECO:0000256" key="6">
    <source>
        <dbReference type="ARBA" id="ARBA00022982"/>
    </source>
</evidence>
<dbReference type="PROSITE" id="PS50836">
    <property type="entry name" value="DOMON"/>
    <property type="match status" value="1"/>
</dbReference>
<evidence type="ECO:0000256" key="8">
    <source>
        <dbReference type="ARBA" id="ARBA00023136"/>
    </source>
</evidence>
<dbReference type="SMART" id="SM00665">
    <property type="entry name" value="B561"/>
    <property type="match status" value="1"/>
</dbReference>
<dbReference type="InParanoid" id="H2YQI1"/>
<evidence type="ECO:0000256" key="2">
    <source>
        <dbReference type="ARBA" id="ARBA00004370"/>
    </source>
</evidence>
<evidence type="ECO:0000313" key="13">
    <source>
        <dbReference type="Proteomes" id="UP000007875"/>
    </source>
</evidence>
<sequence>MFVSWKYNQAQSTFDFEVSGGSAGAQYAAFAFAPSTRMENADLYYCTSSAVKSGAIQVNQRPPAVDAALPAGITSTQTGANGGAVQCSFTRAASITKDLLSANTVVDISSTQYYLLVATGPSTGSSIGYHGQNSRTASPSAIDFKLNEDIGGNTSSLKANLVKAHASLMIIAWLTCASIGVIIARHFKPLFHGRTCIKEKVWFQIHRSLMITAVLATMLAFILIFVSIEGYSANAGAHPIIGIIVTCLAITNPIMAVFRPHPDEKNRVIFNWAHWFVGTAAHILGITAIFLGVDLTRLNLPEWDTWVLVGFVVFHVVVEVILEILSAFYGHIAAYKKKPKNSMNMDGEPASKDPPPKGAGIKYFILVFYSLGNIGFMITFIVFIAMNE</sequence>
<dbReference type="Ensembl" id="ENSCSAVT00000007688.1">
    <property type="protein sequence ID" value="ENSCSAVP00000007589.1"/>
    <property type="gene ID" value="ENSCSAVG00000004538.1"/>
</dbReference>
<evidence type="ECO:0000256" key="9">
    <source>
        <dbReference type="SAM" id="Phobius"/>
    </source>
</evidence>
<keyword evidence="3" id="KW-0813">Transport</keyword>
<evidence type="ECO:0000256" key="1">
    <source>
        <dbReference type="ARBA" id="ARBA00001970"/>
    </source>
</evidence>
<feature type="transmembrane region" description="Helical" evidence="9">
    <location>
        <begin position="305"/>
        <end position="330"/>
    </location>
</feature>
<feature type="transmembrane region" description="Helical" evidence="9">
    <location>
        <begin position="270"/>
        <end position="293"/>
    </location>
</feature>
<protein>
    <recommendedName>
        <fullName evidence="14">Cytochrome b561 domain-containing protein</fullName>
    </recommendedName>
</protein>
<feature type="transmembrane region" description="Helical" evidence="9">
    <location>
        <begin position="240"/>
        <end position="258"/>
    </location>
</feature>
<dbReference type="Proteomes" id="UP000007875">
    <property type="component" value="Unassembled WGS sequence"/>
</dbReference>
<name>H2YQI1_CIOSA</name>
<dbReference type="InterPro" id="IPR006593">
    <property type="entry name" value="Cyt_b561/ferric_Rdtase_TM"/>
</dbReference>
<evidence type="ECO:0000256" key="4">
    <source>
        <dbReference type="ARBA" id="ARBA00022692"/>
    </source>
</evidence>
<evidence type="ECO:0000256" key="3">
    <source>
        <dbReference type="ARBA" id="ARBA00022448"/>
    </source>
</evidence>
<dbReference type="PROSITE" id="PS50939">
    <property type="entry name" value="CYTOCHROME_B561"/>
    <property type="match status" value="1"/>
</dbReference>
<dbReference type="InterPro" id="IPR005018">
    <property type="entry name" value="DOMON_domain"/>
</dbReference>
<dbReference type="Pfam" id="PF03351">
    <property type="entry name" value="DOMON"/>
    <property type="match status" value="1"/>
</dbReference>
<keyword evidence="6" id="KW-0249">Electron transport</keyword>
<dbReference type="GO" id="GO:0016020">
    <property type="term" value="C:membrane"/>
    <property type="evidence" value="ECO:0007669"/>
    <property type="project" value="UniProtKB-SubCell"/>
</dbReference>
<feature type="transmembrane region" description="Helical" evidence="9">
    <location>
        <begin position="166"/>
        <end position="187"/>
    </location>
</feature>
<evidence type="ECO:0000259" key="10">
    <source>
        <dbReference type="PROSITE" id="PS50836"/>
    </source>
</evidence>
<dbReference type="Gene3D" id="1.20.120.1770">
    <property type="match status" value="1"/>
</dbReference>
<dbReference type="PANTHER" id="PTHR23130:SF171">
    <property type="entry name" value="OS01G0895300 PROTEIN"/>
    <property type="match status" value="1"/>
</dbReference>
<evidence type="ECO:0008006" key="14">
    <source>
        <dbReference type="Google" id="ProtNLM"/>
    </source>
</evidence>
<feature type="domain" description="DOMON" evidence="10">
    <location>
        <begin position="1"/>
        <end position="120"/>
    </location>
</feature>
<reference evidence="12" key="2">
    <citation type="submission" date="2025-08" db="UniProtKB">
        <authorList>
            <consortium name="Ensembl"/>
        </authorList>
    </citation>
    <scope>IDENTIFICATION</scope>
</reference>
<dbReference type="STRING" id="51511.ENSCSAVP00000007589"/>
<comment type="cofactor">
    <cofactor evidence="1">
        <name>heme b</name>
        <dbReference type="ChEBI" id="CHEBI:60344"/>
    </cofactor>
</comment>
<feature type="transmembrane region" description="Helical" evidence="9">
    <location>
        <begin position="363"/>
        <end position="386"/>
    </location>
</feature>
<dbReference type="AlphaFoldDB" id="H2YQI1"/>
<feature type="transmembrane region" description="Helical" evidence="9">
    <location>
        <begin position="208"/>
        <end position="228"/>
    </location>
</feature>
<dbReference type="PANTHER" id="PTHR23130">
    <property type="entry name" value="CYTOCHROME B561 AND DOMON DOMAIN-CONTAINING PROTEIN"/>
    <property type="match status" value="1"/>
</dbReference>
<evidence type="ECO:0000256" key="5">
    <source>
        <dbReference type="ARBA" id="ARBA00022729"/>
    </source>
</evidence>
<dbReference type="CDD" id="cd08760">
    <property type="entry name" value="Cyt_b561_FRRS1_like"/>
    <property type="match status" value="1"/>
</dbReference>
<dbReference type="Pfam" id="PF03188">
    <property type="entry name" value="Cytochrom_B561"/>
    <property type="match status" value="1"/>
</dbReference>
<keyword evidence="8 9" id="KW-0472">Membrane</keyword>
<dbReference type="HOGENOM" id="CLU_028305_1_1_1"/>
<accession>H2YQI1</accession>
<dbReference type="OMA" id="QAGWVWY"/>
<keyword evidence="13" id="KW-1185">Reference proteome</keyword>
<keyword evidence="5" id="KW-0732">Signal</keyword>
<keyword evidence="4 9" id="KW-0812">Transmembrane</keyword>
<organism evidence="12 13">
    <name type="scientific">Ciona savignyi</name>
    <name type="common">Pacific transparent sea squirt</name>
    <dbReference type="NCBI Taxonomy" id="51511"/>
    <lineage>
        <taxon>Eukaryota</taxon>
        <taxon>Metazoa</taxon>
        <taxon>Chordata</taxon>
        <taxon>Tunicata</taxon>
        <taxon>Ascidiacea</taxon>
        <taxon>Phlebobranchia</taxon>
        <taxon>Cionidae</taxon>
        <taxon>Ciona</taxon>
    </lineage>
</organism>
<dbReference type="GeneTree" id="ENSGT00940000170920"/>
<keyword evidence="7 9" id="KW-1133">Transmembrane helix</keyword>
<evidence type="ECO:0000313" key="12">
    <source>
        <dbReference type="Ensembl" id="ENSCSAVP00000007589.1"/>
    </source>
</evidence>
<comment type="subcellular location">
    <subcellularLocation>
        <location evidence="2">Membrane</location>
    </subcellularLocation>
</comment>
<feature type="domain" description="Cytochrome b561" evidence="11">
    <location>
        <begin position="130"/>
        <end position="328"/>
    </location>
</feature>
<dbReference type="eggNOG" id="KOG4293">
    <property type="taxonomic scope" value="Eukaryota"/>
</dbReference>
<evidence type="ECO:0000256" key="7">
    <source>
        <dbReference type="ARBA" id="ARBA00022989"/>
    </source>
</evidence>
<evidence type="ECO:0000259" key="11">
    <source>
        <dbReference type="PROSITE" id="PS50939"/>
    </source>
</evidence>